<keyword evidence="1" id="KW-0802">TPR repeat</keyword>
<sequence length="529" mass="56528">MPSFRSVLTPITLGLILSLSACKKTSDGTKVPRGMSKAEVEAEKTKAKATAKVNQLIVQANEALGAGRYVTARKIAEDALAENPDNADAYVVLGAASWRAGDFAASTEALRKAMELDPTNFGGGVALARNLRAASAYDESLQILEPVIASEAEDFQGKSCEQLEDCEDLGGWCDIEAKVCKPPVLVDTRVAQLWAHYLTLDTERGPAVADEVFLSGASAADVTNDAIRGYADFLRAFAGKGELVTIEGEKGTSDLGLDIYTGLLHTFAVVGGEPSRALFSPVQIESRIDRELAEALKLEPLGSTTLLNLGEYEVTLIPEIEINGIKIKNVPALIDDLEIFSAGLPEKAGVVLGHQALHKLGSIVADHPNKSLTITKAAPSTPPAGAAERPLIMLDQWSLHIPATPISIDTAENEFWAWFGYASPAAITVTAKSYLESGHLPREIENPEDPENGRKMVFADPISFGSVSVPGMGALVYLEQPGEPQLAMVRGFSGFQLGGFVNVPLLERLKITWLYGQGKIWVELPPAAK</sequence>
<dbReference type="SMART" id="SM00028">
    <property type="entry name" value="TPR"/>
    <property type="match status" value="2"/>
</dbReference>
<comment type="caution">
    <text evidence="2">The sequence shown here is derived from an EMBL/GenBank/DDBJ whole genome shotgun (WGS) entry which is preliminary data.</text>
</comment>
<dbReference type="Gene3D" id="1.25.40.10">
    <property type="entry name" value="Tetratricopeptide repeat domain"/>
    <property type="match status" value="1"/>
</dbReference>
<dbReference type="RefSeq" id="WP_181234321.1">
    <property type="nucleotide sequence ID" value="NZ_PVNL01000123.1"/>
</dbReference>
<dbReference type="AlphaFoldDB" id="A0A2S9Y118"/>
<evidence type="ECO:0000313" key="2">
    <source>
        <dbReference type="EMBL" id="PRP98817.1"/>
    </source>
</evidence>
<proteinExistence type="predicted"/>
<evidence type="ECO:0000256" key="1">
    <source>
        <dbReference type="PROSITE-ProRule" id="PRU00339"/>
    </source>
</evidence>
<reference evidence="2 3" key="1">
    <citation type="submission" date="2018-03" db="EMBL/GenBank/DDBJ databases">
        <title>Draft Genome Sequences of the Obligatory Marine Myxobacteria Enhygromyxa salina SWB007.</title>
        <authorList>
            <person name="Poehlein A."/>
            <person name="Moghaddam J.A."/>
            <person name="Harms H."/>
            <person name="Alanjari M."/>
            <person name="Koenig G.M."/>
            <person name="Daniel R."/>
            <person name="Schaeberle T.F."/>
        </authorList>
    </citation>
    <scope>NUCLEOTIDE SEQUENCE [LARGE SCALE GENOMIC DNA]</scope>
    <source>
        <strain evidence="2 3">SWB007</strain>
    </source>
</reference>
<dbReference type="PROSITE" id="PS51257">
    <property type="entry name" value="PROKAR_LIPOPROTEIN"/>
    <property type="match status" value="1"/>
</dbReference>
<organism evidence="2 3">
    <name type="scientific">Enhygromyxa salina</name>
    <dbReference type="NCBI Taxonomy" id="215803"/>
    <lineage>
        <taxon>Bacteria</taxon>
        <taxon>Pseudomonadati</taxon>
        <taxon>Myxococcota</taxon>
        <taxon>Polyangia</taxon>
        <taxon>Nannocystales</taxon>
        <taxon>Nannocystaceae</taxon>
        <taxon>Enhygromyxa</taxon>
    </lineage>
</organism>
<dbReference type="EMBL" id="PVNL01000123">
    <property type="protein sequence ID" value="PRP98817.1"/>
    <property type="molecule type" value="Genomic_DNA"/>
</dbReference>
<dbReference type="Pfam" id="PF13432">
    <property type="entry name" value="TPR_16"/>
    <property type="match status" value="1"/>
</dbReference>
<dbReference type="SUPFAM" id="SSF48452">
    <property type="entry name" value="TPR-like"/>
    <property type="match status" value="1"/>
</dbReference>
<gene>
    <name evidence="2" type="ORF">ENSA7_64490</name>
</gene>
<feature type="repeat" description="TPR" evidence="1">
    <location>
        <begin position="87"/>
        <end position="120"/>
    </location>
</feature>
<evidence type="ECO:0000313" key="3">
    <source>
        <dbReference type="Proteomes" id="UP000238823"/>
    </source>
</evidence>
<accession>A0A2S9Y118</accession>
<dbReference type="InterPro" id="IPR011990">
    <property type="entry name" value="TPR-like_helical_dom_sf"/>
</dbReference>
<protein>
    <submittedName>
        <fullName evidence="2">Uncharacterized protein</fullName>
    </submittedName>
</protein>
<name>A0A2S9Y118_9BACT</name>
<dbReference type="PROSITE" id="PS50005">
    <property type="entry name" value="TPR"/>
    <property type="match status" value="1"/>
</dbReference>
<dbReference type="Proteomes" id="UP000238823">
    <property type="component" value="Unassembled WGS sequence"/>
</dbReference>
<dbReference type="InterPro" id="IPR019734">
    <property type="entry name" value="TPR_rpt"/>
</dbReference>